<reference evidence="1 2" key="1">
    <citation type="journal article" date="2011" name="Stand. Genomic Sci.">
        <title>Complete genome sequence of Haliscomenobacter hydrossis type strain (O).</title>
        <authorList>
            <consortium name="US DOE Joint Genome Institute (JGI-PGF)"/>
            <person name="Daligault H."/>
            <person name="Lapidus A."/>
            <person name="Zeytun A."/>
            <person name="Nolan M."/>
            <person name="Lucas S."/>
            <person name="Del Rio T.G."/>
            <person name="Tice H."/>
            <person name="Cheng J.F."/>
            <person name="Tapia R."/>
            <person name="Han C."/>
            <person name="Goodwin L."/>
            <person name="Pitluck S."/>
            <person name="Liolios K."/>
            <person name="Pagani I."/>
            <person name="Ivanova N."/>
            <person name="Huntemann M."/>
            <person name="Mavromatis K."/>
            <person name="Mikhailova N."/>
            <person name="Pati A."/>
            <person name="Chen A."/>
            <person name="Palaniappan K."/>
            <person name="Land M."/>
            <person name="Hauser L."/>
            <person name="Brambilla E.M."/>
            <person name="Rohde M."/>
            <person name="Verbarg S."/>
            <person name="Goker M."/>
            <person name="Bristow J."/>
            <person name="Eisen J.A."/>
            <person name="Markowitz V."/>
            <person name="Hugenholtz P."/>
            <person name="Kyrpides N.C."/>
            <person name="Klenk H.P."/>
            <person name="Woyke T."/>
        </authorList>
    </citation>
    <scope>NUCLEOTIDE SEQUENCE [LARGE SCALE GENOMIC DNA]</scope>
    <source>
        <strain evidence="2">ATCC 27775 / DSM 1100 / LMG 10767 / O</strain>
    </source>
</reference>
<dbReference type="STRING" id="760192.Halhy_0508"/>
<dbReference type="EMBL" id="CP002691">
    <property type="protein sequence ID" value="AEE48418.1"/>
    <property type="molecule type" value="Genomic_DNA"/>
</dbReference>
<evidence type="ECO:0000313" key="2">
    <source>
        <dbReference type="Proteomes" id="UP000008461"/>
    </source>
</evidence>
<dbReference type="OrthoDB" id="362700at2"/>
<reference key="2">
    <citation type="submission" date="2011-04" db="EMBL/GenBank/DDBJ databases">
        <title>Complete sequence of chromosome of Haliscomenobacter hydrossis DSM 1100.</title>
        <authorList>
            <consortium name="US DOE Joint Genome Institute (JGI-PGF)"/>
            <person name="Lucas S."/>
            <person name="Han J."/>
            <person name="Lapidus A."/>
            <person name="Bruce D."/>
            <person name="Goodwin L."/>
            <person name="Pitluck S."/>
            <person name="Peters L."/>
            <person name="Kyrpides N."/>
            <person name="Mavromatis K."/>
            <person name="Ivanova N."/>
            <person name="Ovchinnikova G."/>
            <person name="Pagani I."/>
            <person name="Daligault H."/>
            <person name="Detter J.C."/>
            <person name="Han C."/>
            <person name="Land M."/>
            <person name="Hauser L."/>
            <person name="Markowitz V."/>
            <person name="Cheng J.-F."/>
            <person name="Hugenholtz P."/>
            <person name="Woyke T."/>
            <person name="Wu D."/>
            <person name="Verbarg S."/>
            <person name="Frueling A."/>
            <person name="Brambilla E."/>
            <person name="Klenk H.-P."/>
            <person name="Eisen J.A."/>
        </authorList>
    </citation>
    <scope>NUCLEOTIDE SEQUENCE</scope>
    <source>
        <strain>DSM 1100</strain>
    </source>
</reference>
<evidence type="ECO:0000313" key="1">
    <source>
        <dbReference type="EMBL" id="AEE48418.1"/>
    </source>
</evidence>
<sequence>MGTWNTKINGNDTFQDIYQNFFDAYNQGKEPADISKQIQDDYAEMFEDSDDRNNSLFGLALAQWETKSLDQTIYKQVKEIIESGNDLEVWKGLGADSKTLEKRKKELDKFLIQISTVREKPKRRVRPKFEYAANHLLTLPAPDGQKTFEILESYVNGEYKDTSSGITWAGGGGSVFYFYTKGKFVTARWVDSQTLEIRHDKTIEFAKKDETFYFCGDQGVIKYIAE</sequence>
<gene>
    <name evidence="1" type="ordered locus">Halhy_0508</name>
</gene>
<dbReference type="eggNOG" id="ENOG502Z8SP">
    <property type="taxonomic scope" value="Bacteria"/>
</dbReference>
<keyword evidence="2" id="KW-1185">Reference proteome</keyword>
<protein>
    <submittedName>
        <fullName evidence="1">Uncharacterized protein</fullName>
    </submittedName>
</protein>
<organism evidence="1 2">
    <name type="scientific">Haliscomenobacter hydrossis (strain ATCC 27775 / DSM 1100 / LMG 10767 / O)</name>
    <dbReference type="NCBI Taxonomy" id="760192"/>
    <lineage>
        <taxon>Bacteria</taxon>
        <taxon>Pseudomonadati</taxon>
        <taxon>Bacteroidota</taxon>
        <taxon>Saprospiria</taxon>
        <taxon>Saprospirales</taxon>
        <taxon>Haliscomenobacteraceae</taxon>
        <taxon>Haliscomenobacter</taxon>
    </lineage>
</organism>
<dbReference type="AlphaFoldDB" id="F4KZC3"/>
<dbReference type="RefSeq" id="WP_013762982.1">
    <property type="nucleotide sequence ID" value="NC_015510.1"/>
</dbReference>
<dbReference type="HOGENOM" id="CLU_1223316_0_0_10"/>
<proteinExistence type="predicted"/>
<dbReference type="KEGG" id="hhy:Halhy_0508"/>
<name>F4KZC3_HALH1</name>
<dbReference type="Proteomes" id="UP000008461">
    <property type="component" value="Chromosome"/>
</dbReference>
<accession>F4KZC3</accession>